<feature type="region of interest" description="Disordered" evidence="1">
    <location>
        <begin position="367"/>
        <end position="418"/>
    </location>
</feature>
<keyword evidence="5" id="KW-1185">Reference proteome</keyword>
<dbReference type="InterPro" id="IPR029052">
    <property type="entry name" value="Metallo-depent_PP-like"/>
</dbReference>
<dbReference type="SUPFAM" id="SSF56300">
    <property type="entry name" value="Metallo-dependent phosphatases"/>
    <property type="match status" value="1"/>
</dbReference>
<dbReference type="GO" id="GO:0000298">
    <property type="term" value="F:endopolyphosphatase activity"/>
    <property type="evidence" value="ECO:0007669"/>
    <property type="project" value="TreeGrafter"/>
</dbReference>
<protein>
    <submittedName>
        <fullName evidence="4">Metallo-dependent phosphatase-like protein</fullName>
    </submittedName>
</protein>
<evidence type="ECO:0000313" key="5">
    <source>
        <dbReference type="Proteomes" id="UP001301958"/>
    </source>
</evidence>
<dbReference type="EMBL" id="MU865375">
    <property type="protein sequence ID" value="KAK4225107.1"/>
    <property type="molecule type" value="Genomic_DNA"/>
</dbReference>
<feature type="domain" description="Calcineurin-like phosphoesterase" evidence="3">
    <location>
        <begin position="150"/>
        <end position="361"/>
    </location>
</feature>
<evidence type="ECO:0000256" key="1">
    <source>
        <dbReference type="SAM" id="MobiDB-lite"/>
    </source>
</evidence>
<dbReference type="Proteomes" id="UP001301958">
    <property type="component" value="Unassembled WGS sequence"/>
</dbReference>
<feature type="compositionally biased region" description="Polar residues" evidence="1">
    <location>
        <begin position="250"/>
        <end position="262"/>
    </location>
</feature>
<proteinExistence type="predicted"/>
<feature type="transmembrane region" description="Helical" evidence="2">
    <location>
        <begin position="17"/>
        <end position="38"/>
    </location>
</feature>
<name>A0AAN7GUG5_9PEZI</name>
<reference evidence="4" key="1">
    <citation type="journal article" date="2023" name="Mol. Phylogenet. Evol.">
        <title>Genome-scale phylogeny and comparative genomics of the fungal order Sordariales.</title>
        <authorList>
            <person name="Hensen N."/>
            <person name="Bonometti L."/>
            <person name="Westerberg I."/>
            <person name="Brannstrom I.O."/>
            <person name="Guillou S."/>
            <person name="Cros-Aarteil S."/>
            <person name="Calhoun S."/>
            <person name="Haridas S."/>
            <person name="Kuo A."/>
            <person name="Mondo S."/>
            <person name="Pangilinan J."/>
            <person name="Riley R."/>
            <person name="LaButti K."/>
            <person name="Andreopoulos B."/>
            <person name="Lipzen A."/>
            <person name="Chen C."/>
            <person name="Yan M."/>
            <person name="Daum C."/>
            <person name="Ng V."/>
            <person name="Clum A."/>
            <person name="Steindorff A."/>
            <person name="Ohm R.A."/>
            <person name="Martin F."/>
            <person name="Silar P."/>
            <person name="Natvig D.O."/>
            <person name="Lalanne C."/>
            <person name="Gautier V."/>
            <person name="Ament-Velasquez S.L."/>
            <person name="Kruys A."/>
            <person name="Hutchinson M.I."/>
            <person name="Powell A.J."/>
            <person name="Barry K."/>
            <person name="Miller A.N."/>
            <person name="Grigoriev I.V."/>
            <person name="Debuchy R."/>
            <person name="Gladieux P."/>
            <person name="Hiltunen Thoren M."/>
            <person name="Johannesson H."/>
        </authorList>
    </citation>
    <scope>NUCLEOTIDE SEQUENCE</scope>
    <source>
        <strain evidence="4">CBS 990.96</strain>
    </source>
</reference>
<dbReference type="InterPro" id="IPR004843">
    <property type="entry name" value="Calcineurin-like_PHP"/>
</dbReference>
<gene>
    <name evidence="4" type="ORF">QBC38DRAFT_369518</name>
</gene>
<evidence type="ECO:0000256" key="2">
    <source>
        <dbReference type="SAM" id="Phobius"/>
    </source>
</evidence>
<keyword evidence="2" id="KW-1133">Transmembrane helix</keyword>
<sequence length="551" mass="61637">MIPQAITHCFNRRTPRATLFIIFASLSFLTLCIFLLHLPSIKQVGRIPSIFGSFQDENEEVVVPGQPPPMTSSTPSIMSEQPHKNTNFASEQMPIIHINHDDDTEKQEQYPEMTQYTNHHPPIFPAPTLIADLPSSATLPSTSTSTPKSRLIIVGDVHGYLEPLKQLLRKIEFNPHNNYNIDTGTHKGHHYHGKTKDHLIFVGDMITRGPDSRGVVDLAIKTGASAVRGNHEDRVLAAARGMKRLDRNEWTQQDISGENQYNSSDSDSDSDSSSQPAEAAALRRKKKRKDDHARKIAKSLSRSQLAWLESLPIILRIGHFSSSSAETPWDASQIVVVHGGLIPGVKLELQDPWAVMNMRSLLYPRRRRRKRPKHKADDEDDNDTFESQDTQDEEEDEEEYIPDPTEFLPQNSIPLPIDNRKGEPWSRAWNRYQNALSLSKNPLYNTTTTVVIYGHDAKAGLQADMEVDIGPFSPKHKKKRPISQKKKAHLKGVRYAFGLDSGCGHGKKLTGLVIEVGEDDGKVGHKLVQVDCGVGVDQEGGVEGKEEEGHE</sequence>
<accession>A0AAN7GUG5</accession>
<dbReference type="GO" id="GO:0016791">
    <property type="term" value="F:phosphatase activity"/>
    <property type="evidence" value="ECO:0007669"/>
    <property type="project" value="TreeGrafter"/>
</dbReference>
<feature type="compositionally biased region" description="Acidic residues" evidence="1">
    <location>
        <begin position="378"/>
        <end position="401"/>
    </location>
</feature>
<comment type="caution">
    <text evidence="4">The sequence shown here is derived from an EMBL/GenBank/DDBJ whole genome shotgun (WGS) entry which is preliminary data.</text>
</comment>
<dbReference type="GO" id="GO:0006798">
    <property type="term" value="P:polyphosphate catabolic process"/>
    <property type="evidence" value="ECO:0007669"/>
    <property type="project" value="TreeGrafter"/>
</dbReference>
<dbReference type="PANTHER" id="PTHR42850:SF4">
    <property type="entry name" value="ZINC-DEPENDENT ENDOPOLYPHOSPHATASE"/>
    <property type="match status" value="1"/>
</dbReference>
<reference evidence="4" key="2">
    <citation type="submission" date="2023-05" db="EMBL/GenBank/DDBJ databases">
        <authorList>
            <consortium name="Lawrence Berkeley National Laboratory"/>
            <person name="Steindorff A."/>
            <person name="Hensen N."/>
            <person name="Bonometti L."/>
            <person name="Westerberg I."/>
            <person name="Brannstrom I.O."/>
            <person name="Guillou S."/>
            <person name="Cros-Aarteil S."/>
            <person name="Calhoun S."/>
            <person name="Haridas S."/>
            <person name="Kuo A."/>
            <person name="Mondo S."/>
            <person name="Pangilinan J."/>
            <person name="Riley R."/>
            <person name="Labutti K."/>
            <person name="Andreopoulos B."/>
            <person name="Lipzen A."/>
            <person name="Chen C."/>
            <person name="Yanf M."/>
            <person name="Daum C."/>
            <person name="Ng V."/>
            <person name="Clum A."/>
            <person name="Ohm R."/>
            <person name="Martin F."/>
            <person name="Silar P."/>
            <person name="Natvig D."/>
            <person name="Lalanne C."/>
            <person name="Gautier V."/>
            <person name="Ament-Velasquez S.L."/>
            <person name="Kruys A."/>
            <person name="Hutchinson M.I."/>
            <person name="Powell A.J."/>
            <person name="Barry K."/>
            <person name="Miller A.N."/>
            <person name="Grigoriev I.V."/>
            <person name="Debuchy R."/>
            <person name="Gladieux P."/>
            <person name="Thoren M.H."/>
            <person name="Johannesson H."/>
        </authorList>
    </citation>
    <scope>NUCLEOTIDE SEQUENCE</scope>
    <source>
        <strain evidence="4">CBS 990.96</strain>
    </source>
</reference>
<feature type="compositionally biased region" description="Low complexity" evidence="1">
    <location>
        <begin position="271"/>
        <end position="280"/>
    </location>
</feature>
<evidence type="ECO:0000313" key="4">
    <source>
        <dbReference type="EMBL" id="KAK4225107.1"/>
    </source>
</evidence>
<dbReference type="Gene3D" id="3.60.21.10">
    <property type="match status" value="1"/>
</dbReference>
<dbReference type="InterPro" id="IPR050126">
    <property type="entry name" value="Ap4A_hydrolase"/>
</dbReference>
<dbReference type="CDD" id="cd00144">
    <property type="entry name" value="MPP_PPP_family"/>
    <property type="match status" value="1"/>
</dbReference>
<dbReference type="AlphaFoldDB" id="A0AAN7GUG5"/>
<dbReference type="PANTHER" id="PTHR42850">
    <property type="entry name" value="METALLOPHOSPHOESTERASE"/>
    <property type="match status" value="1"/>
</dbReference>
<organism evidence="4 5">
    <name type="scientific">Podospora fimiseda</name>
    <dbReference type="NCBI Taxonomy" id="252190"/>
    <lineage>
        <taxon>Eukaryota</taxon>
        <taxon>Fungi</taxon>
        <taxon>Dikarya</taxon>
        <taxon>Ascomycota</taxon>
        <taxon>Pezizomycotina</taxon>
        <taxon>Sordariomycetes</taxon>
        <taxon>Sordariomycetidae</taxon>
        <taxon>Sordariales</taxon>
        <taxon>Podosporaceae</taxon>
        <taxon>Podospora</taxon>
    </lineage>
</organism>
<dbReference type="GO" id="GO:0005737">
    <property type="term" value="C:cytoplasm"/>
    <property type="evidence" value="ECO:0007669"/>
    <property type="project" value="TreeGrafter"/>
</dbReference>
<keyword evidence="2" id="KW-0472">Membrane</keyword>
<keyword evidence="2" id="KW-0812">Transmembrane</keyword>
<dbReference type="Pfam" id="PF00149">
    <property type="entry name" value="Metallophos"/>
    <property type="match status" value="1"/>
</dbReference>
<feature type="region of interest" description="Disordered" evidence="1">
    <location>
        <begin position="247"/>
        <end position="295"/>
    </location>
</feature>
<evidence type="ECO:0000259" key="3">
    <source>
        <dbReference type="Pfam" id="PF00149"/>
    </source>
</evidence>